<gene>
    <name evidence="3" type="ORF">BBBOND_0000510</name>
</gene>
<feature type="coiled-coil region" evidence="1">
    <location>
        <begin position="250"/>
        <end position="327"/>
    </location>
</feature>
<dbReference type="OrthoDB" id="5792673at2759"/>
<reference evidence="3" key="1">
    <citation type="journal article" date="2014" name="Nucleic Acids Res.">
        <title>The evolutionary dynamics of variant antigen genes in Babesia reveal a history of genomic innovation underlying host-parasite interaction.</title>
        <authorList>
            <person name="Jackson A.P."/>
            <person name="Otto T.D."/>
            <person name="Darby A."/>
            <person name="Ramaprasad A."/>
            <person name="Xia D."/>
            <person name="Echaide I.E."/>
            <person name="Farber M."/>
            <person name="Gahlot S."/>
            <person name="Gamble J."/>
            <person name="Gupta D."/>
            <person name="Gupta Y."/>
            <person name="Jackson L."/>
            <person name="Malandrin L."/>
            <person name="Malas T.B."/>
            <person name="Moussa E."/>
            <person name="Nair M."/>
            <person name="Reid AJ."/>
            <person name="Sanders M."/>
            <person name="Sharma J."/>
            <person name="Tracey A."/>
            <person name="Quail M.A."/>
            <person name="Weir W."/>
            <person name="Wastling J.M."/>
            <person name="Hall N."/>
            <person name="Willadsen P."/>
            <person name="Lingelbach K."/>
            <person name="Shiels B."/>
            <person name="Tait A."/>
            <person name="Berriman M."/>
            <person name="Allred D.R."/>
            <person name="Pain A."/>
        </authorList>
    </citation>
    <scope>NUCLEOTIDE SEQUENCE</scope>
    <source>
        <strain evidence="3">Bond</strain>
    </source>
</reference>
<feature type="coiled-coil region" evidence="1">
    <location>
        <begin position="742"/>
        <end position="769"/>
    </location>
</feature>
<keyword evidence="2" id="KW-0472">Membrane</keyword>
<feature type="transmembrane region" description="Helical" evidence="2">
    <location>
        <begin position="1661"/>
        <end position="1682"/>
    </location>
</feature>
<evidence type="ECO:0000313" key="3">
    <source>
        <dbReference type="EMBL" id="CDR71401.1"/>
    </source>
</evidence>
<organism evidence="3">
    <name type="scientific">Babesia bigemina</name>
    <dbReference type="NCBI Taxonomy" id="5866"/>
    <lineage>
        <taxon>Eukaryota</taxon>
        <taxon>Sar</taxon>
        <taxon>Alveolata</taxon>
        <taxon>Apicomplexa</taxon>
        <taxon>Aconoidasida</taxon>
        <taxon>Piroplasmida</taxon>
        <taxon>Babesiidae</taxon>
        <taxon>Babesia</taxon>
    </lineage>
</organism>
<sequence length="1723" mass="193396">MGFLSGVLDAVKDDDAVKKYNEYMPENNKLEKVLETLSKNIGSGRAGLVDAVAAVKGWLEGYEGEVGEKTKKVTDNITHLMNDLTRHKDNIDNEKLSDLSTQIQNWTARAEQYRLHVVAAEKDMKHLDSQLSGKLKCNISLLVQATGTFKEDAKVRDLKIIFRFTESKLSEALSQFENVAVEKCKWIQYYLKTQLLNLCEKLTALRDKKFLALAQSIGDLTMYSNVVDQGIKDIIDKYGRDIVGGLQQIIHSASEVKTLVEREKQTLKEEVEKLRQQIILLIKLEGQVKIAVPKDHLKSYQKQGEDIWNLTKQIQQLKDQIVSEMKQHVGTAILPTIKKEVSTIKASIGEPKTLPGDAEPENNSIYHNWDAIREDIEGCVGGLIGEEGGAATGTLKVIVAGVKKYAEGFSREAFEADVVKEWIHNILEDTDESIVRSKIRQYVTLNQGQGKLQQKNAESIKSAIERHLPGHIHTEITMVAQTHLRDANVDNIAAKFDGFAKQISNTLNDTLNSSIGAAVLAIEKELGLNDGKANFRRNLESAVRTIVQCLVHTFQHVAKELKRFADVSQIKKLTQVIPSVEDLGKQLTTNHPGDKIDKALSDVKPRIQTLDESLDQAQKVATNTGYTATNNTHIADKVRAMDEKFDAANKQLTALLKDTAIKGIHTLWVKIDDMIRDHLNGIRDKFAGLRNVGETTDTPAAAVQGSSTLMKQTTQLENDLKDFLQNKVGDNNSKDGSVHKDLKVLKDNIKLLVEEVNKVRTNVETVQAELQHCMRFANRLYIAAPQRTTSVFDELRRLVNADITAAFHNMQNQIKDVYAERKKNEVAALYKIVDDQFTEIKQIIENDKDLSLKGYLSKLRSKFIPPFSDFTQPASRPQLPEKKLSDLAPIVKNSFTNFFDDLRTQPDLLPLTGRVNAISNALSTLLTSLTRYDHTFTKNLAKVKSEIDDFAQQTYANTAQRVSRSLVPGSRAFVKELDKAYVRVYDGHSDHIDFDNLVQRTGQIVDLNGPPRWITVSTPDGTKLAKILLTIFNFIYEDIIRLINKCDDNWGSKKLCLTQGDTDNPLGLFLQRCGYLVAQNENSKDGETQCRRSITGADILAKVTANIDDRQITSHLTACESNLTEEGKPKKQASFKFADLLDCLLNHIDRYNEVCHYSTHFAKRQPCSTYEMLIWLSGLPYSVAQHSLLHDGIGNLLDNPNKALADVDGISLLDHESSYLDANPRKITWYGINEALEILCSSSYDLLVSIAGTGDADTIYGSDLCNNSFKFKYPASGEDCLDMLLDILRRLFPPLRFLQTQCSVGASHNGWLQCTYGRDVQPATWPCKEHPTDRSKCQPNCQPKSPLMSYLSDCHVGCLPHQLTSIGCRYECKTCPSNKPGMPCLTPLGFRGFSGSMKTGRDLCNVLAKFFGNPYLASFLCLAPKAPSTLPEHFSFTLSLVTGWTSRSKYDTQTLKDSIDKSINGVSIDLYKNASELTDAVSNAYSHCTAEEPKCEDSHLMDLTSSSTCNKNQYSAPYLESLCADSYLYLANKHSNAYLSWVLYLPWNFHKYLESLLGAFKDIFCNDWGCRSCLNGKCKKGEHGVLDNTCQCASMVKCSGVMPTLYRYGFAFQDAPTLDARKSAMKCFDFQTLLFKVTRSNYFSKLFDECDMLLWRIREPFSYLVMALWLLSLLYLLHIMVIRLDLLHIKSHLHSPSSHRIAAQSLLAAGRVNKLNRVFYLQP</sequence>
<dbReference type="GeneID" id="24561628"/>
<evidence type="ECO:0008006" key="4">
    <source>
        <dbReference type="Google" id="ProtNLM"/>
    </source>
</evidence>
<name>A0A061BS68_BABBI</name>
<dbReference type="RefSeq" id="XP_012770351.1">
    <property type="nucleotide sequence ID" value="XM_012914897.1"/>
</dbReference>
<proteinExistence type="predicted"/>
<dbReference type="KEGG" id="bbig:BBBOND_0000510"/>
<keyword evidence="2" id="KW-1133">Transmembrane helix</keyword>
<evidence type="ECO:0000256" key="2">
    <source>
        <dbReference type="SAM" id="Phobius"/>
    </source>
</evidence>
<protein>
    <recommendedName>
        <fullName evidence="4">C3H1-type domain-containing protein</fullName>
    </recommendedName>
</protein>
<dbReference type="VEuPathDB" id="PiroplasmaDB:BBBOND_0000510"/>
<accession>A0A061BS68</accession>
<evidence type="ECO:0000256" key="1">
    <source>
        <dbReference type="SAM" id="Coils"/>
    </source>
</evidence>
<keyword evidence="2" id="KW-0812">Transmembrane</keyword>
<keyword evidence="1" id="KW-0175">Coiled coil</keyword>
<reference evidence="3" key="2">
    <citation type="submission" date="2014-06" db="EMBL/GenBank/DDBJ databases">
        <authorList>
            <person name="Aslett M."/>
            <person name="De Silva Nishadi"/>
        </authorList>
    </citation>
    <scope>NUCLEOTIDE SEQUENCE</scope>
    <source>
        <strain evidence="3">Bond</strain>
    </source>
</reference>
<dbReference type="EMBL" id="LK054862">
    <property type="protein sequence ID" value="CDR71401.1"/>
    <property type="molecule type" value="Genomic_DNA"/>
</dbReference>